<name>A0A256LES9_9LACO</name>
<sequence length="183" mass="20264">MAKITVDATKLGLGSIEVDHSFGMKRKAGELNKDISQIQLDAQRKFSAAVRDMNVLQKLDKSKSEDERTLERLEDKYGTGFGSIDPDYWDMRVESVALAISPEVNQVTLTAGTELKIAEKYLAFIEDLAGINTKARKQKFENGNLSTDDIAEVAKKLTFAILDIKEDSEVSESDKKSNSVGDK</sequence>
<accession>A0A256LES9</accession>
<gene>
    <name evidence="1" type="ORF">CBF53_08455</name>
    <name evidence="2" type="ORF">CBF70_07890</name>
</gene>
<dbReference type="EMBL" id="NGNV01000044">
    <property type="protein sequence ID" value="OYR87459.1"/>
    <property type="molecule type" value="Genomic_DNA"/>
</dbReference>
<protein>
    <submittedName>
        <fullName evidence="2">Uncharacterized protein</fullName>
    </submittedName>
</protein>
<reference evidence="2 3" key="1">
    <citation type="submission" date="2017-04" db="EMBL/GenBank/DDBJ databases">
        <authorList>
            <person name="Afonso C.L."/>
            <person name="Miller P.J."/>
            <person name="Scott M.A."/>
            <person name="Spackman E."/>
            <person name="Goraichik I."/>
            <person name="Dimitrov K.M."/>
            <person name="Suarez D.L."/>
            <person name="Swayne D.E."/>
        </authorList>
    </citation>
    <scope>NUCLEOTIDE SEQUENCE [LARGE SCALE GENOMIC DNA]</scope>
    <source>
        <strain evidence="2 3">609q</strain>
    </source>
</reference>
<dbReference type="Proteomes" id="UP000216316">
    <property type="component" value="Unassembled WGS sequence"/>
</dbReference>
<reference evidence="1 4" key="2">
    <citation type="submission" date="2017-05" db="EMBL/GenBank/DDBJ databases">
        <authorList>
            <person name="Lin X.B."/>
            <person name="Stothard P."/>
            <person name="Tasseva G."/>
            <person name="Walter J."/>
        </authorList>
    </citation>
    <scope>NUCLEOTIDE SEQUENCE [LARGE SCALE GENOMIC DNA]</scope>
    <source>
        <strain evidence="1 4">609u</strain>
    </source>
</reference>
<evidence type="ECO:0000313" key="4">
    <source>
        <dbReference type="Proteomes" id="UP000216316"/>
    </source>
</evidence>
<proteinExistence type="predicted"/>
<reference evidence="3 4" key="3">
    <citation type="submission" date="2017-09" db="EMBL/GenBank/DDBJ databases">
        <title>Tripartite evolution among Lactobacillus johnsonii, Lactobacillus taiwanensis, Lactobacillus reuteri and their rodent host.</title>
        <authorList>
            <person name="Wang T."/>
            <person name="Knowles S."/>
            <person name="Cheng C."/>
        </authorList>
    </citation>
    <scope>NUCLEOTIDE SEQUENCE [LARGE SCALE GENOMIC DNA]</scope>
    <source>
        <strain evidence="2 3">609q</strain>
        <strain evidence="1 4">609u</strain>
    </source>
</reference>
<dbReference type="Proteomes" id="UP000215828">
    <property type="component" value="Unassembled WGS sequence"/>
</dbReference>
<evidence type="ECO:0000313" key="3">
    <source>
        <dbReference type="Proteomes" id="UP000215828"/>
    </source>
</evidence>
<dbReference type="AlphaFoldDB" id="A0A256LES9"/>
<dbReference type="EMBL" id="NGNX01000033">
    <property type="protein sequence ID" value="OYR91077.1"/>
    <property type="molecule type" value="Genomic_DNA"/>
</dbReference>
<evidence type="ECO:0000313" key="2">
    <source>
        <dbReference type="EMBL" id="OYR91077.1"/>
    </source>
</evidence>
<keyword evidence="4" id="KW-1185">Reference proteome</keyword>
<comment type="caution">
    <text evidence="2">The sequence shown here is derived from an EMBL/GenBank/DDBJ whole genome shotgun (WGS) entry which is preliminary data.</text>
</comment>
<evidence type="ECO:0000313" key="1">
    <source>
        <dbReference type="EMBL" id="OYR87459.1"/>
    </source>
</evidence>
<dbReference type="RefSeq" id="WP_094496123.1">
    <property type="nucleotide sequence ID" value="NZ_NGNV01000044.1"/>
</dbReference>
<organism evidence="2 3">
    <name type="scientific">Lactobacillus taiwanensis</name>
    <dbReference type="NCBI Taxonomy" id="508451"/>
    <lineage>
        <taxon>Bacteria</taxon>
        <taxon>Bacillati</taxon>
        <taxon>Bacillota</taxon>
        <taxon>Bacilli</taxon>
        <taxon>Lactobacillales</taxon>
        <taxon>Lactobacillaceae</taxon>
        <taxon>Lactobacillus</taxon>
    </lineage>
</organism>